<evidence type="ECO:0000256" key="1">
    <source>
        <dbReference type="SAM" id="Coils"/>
    </source>
</evidence>
<feature type="coiled-coil region" evidence="1">
    <location>
        <begin position="50"/>
        <end position="77"/>
    </location>
</feature>
<evidence type="ECO:0000256" key="2">
    <source>
        <dbReference type="SAM" id="Phobius"/>
    </source>
</evidence>
<keyword evidence="2" id="KW-0472">Membrane</keyword>
<accession>A0ABT4SVF2</accession>
<evidence type="ECO:0000313" key="3">
    <source>
        <dbReference type="EMBL" id="MDA0641248.1"/>
    </source>
</evidence>
<keyword evidence="2" id="KW-1133">Transmembrane helix</keyword>
<keyword evidence="1" id="KW-0175">Coiled coil</keyword>
<feature type="transmembrane region" description="Helical" evidence="2">
    <location>
        <begin position="6"/>
        <end position="27"/>
    </location>
</feature>
<gene>
    <name evidence="3" type="ORF">OUY24_11515</name>
</gene>
<dbReference type="RefSeq" id="WP_271276224.1">
    <property type="nucleotide sequence ID" value="NZ_BAABFD010000002.1"/>
</dbReference>
<dbReference type="Proteomes" id="UP001212498">
    <property type="component" value="Unassembled WGS sequence"/>
</dbReference>
<comment type="caution">
    <text evidence="3">The sequence shown here is derived from an EMBL/GenBank/DDBJ whole genome shotgun (WGS) entry which is preliminary data.</text>
</comment>
<organism evidence="3 4">
    <name type="scientific">Nonomuraea ferruginea</name>
    <dbReference type="NCBI Taxonomy" id="46174"/>
    <lineage>
        <taxon>Bacteria</taxon>
        <taxon>Bacillati</taxon>
        <taxon>Actinomycetota</taxon>
        <taxon>Actinomycetes</taxon>
        <taxon>Streptosporangiales</taxon>
        <taxon>Streptosporangiaceae</taxon>
        <taxon>Nonomuraea</taxon>
    </lineage>
</organism>
<proteinExistence type="predicted"/>
<keyword evidence="4" id="KW-1185">Reference proteome</keyword>
<reference evidence="3 4" key="1">
    <citation type="submission" date="2022-11" db="EMBL/GenBank/DDBJ databases">
        <title>Nonomuraea corallina sp. nov., a new species of the genus Nonomuraea isolated from sea side sediment in Thai sea.</title>
        <authorList>
            <person name="Ngamcharungchit C."/>
            <person name="Matsumoto A."/>
            <person name="Suriyachadkun C."/>
            <person name="Panbangred W."/>
            <person name="Inahashi Y."/>
            <person name="Intra B."/>
        </authorList>
    </citation>
    <scope>NUCLEOTIDE SEQUENCE [LARGE SCALE GENOMIC DNA]</scope>
    <source>
        <strain evidence="3 4">DSM 43553</strain>
    </source>
</reference>
<dbReference type="EMBL" id="JAPNUD010000022">
    <property type="protein sequence ID" value="MDA0641248.1"/>
    <property type="molecule type" value="Genomic_DNA"/>
</dbReference>
<evidence type="ECO:0000313" key="4">
    <source>
        <dbReference type="Proteomes" id="UP001212498"/>
    </source>
</evidence>
<protein>
    <submittedName>
        <fullName evidence="3">Uncharacterized protein</fullName>
    </submittedName>
</protein>
<sequence length="203" mass="22517">MTWWQGILAAGTGGLFAVIGVLIGVWANRRKIAAEIAKLGADATKVPLEAEKIRVDIEKTLQEAEKLRLETQKLRHEIGTVITAVDTANSGHSEKLEQIHAAVEEAVRDVRELDSAVKKRMHWQIEPEMLRVLTALVQRSGHALNGRLKHAEMIETISSVENTEPAERIVEALMNEGYMRSSPDSRYEVTTKGRQALSRGGSF</sequence>
<name>A0ABT4SVF2_9ACTN</name>
<keyword evidence="2" id="KW-0812">Transmembrane</keyword>